<feature type="non-terminal residue" evidence="1">
    <location>
        <position position="199"/>
    </location>
</feature>
<comment type="caution">
    <text evidence="1">The sequence shown here is derived from an EMBL/GenBank/DDBJ whole genome shotgun (WGS) entry which is preliminary data.</text>
</comment>
<dbReference type="AlphaFoldDB" id="X1V1I1"/>
<proteinExistence type="predicted"/>
<sequence length="199" mass="22853">SYNNSYRKVVYSDGKTGALPCPRDKQYWQNYMTRLGTTIAKLSLEKELQIDGLFLDTEDYGSRNRGFKNYSRKACFCDSCFSEFLLANGYRGENLPIADYAERKNWLDRNKLLDSYFAFQENEVESLASNFEENLHKINPSFLIGLYPSPLYPTADNWVRNSIARGLSTNGPPVLIFGTESYSGGNWQQRTPDNPVKLY</sequence>
<name>X1V1I1_9ZZZZ</name>
<dbReference type="EMBL" id="BARW01037233">
    <property type="protein sequence ID" value="GAJ23544.1"/>
    <property type="molecule type" value="Genomic_DNA"/>
</dbReference>
<organism evidence="1">
    <name type="scientific">marine sediment metagenome</name>
    <dbReference type="NCBI Taxonomy" id="412755"/>
    <lineage>
        <taxon>unclassified sequences</taxon>
        <taxon>metagenomes</taxon>
        <taxon>ecological metagenomes</taxon>
    </lineage>
</organism>
<gene>
    <name evidence="1" type="ORF">S12H4_57541</name>
</gene>
<reference evidence="1" key="1">
    <citation type="journal article" date="2014" name="Front. Microbiol.">
        <title>High frequency of phylogenetically diverse reductive dehalogenase-homologous genes in deep subseafloor sedimentary metagenomes.</title>
        <authorList>
            <person name="Kawai M."/>
            <person name="Futagami T."/>
            <person name="Toyoda A."/>
            <person name="Takaki Y."/>
            <person name="Nishi S."/>
            <person name="Hori S."/>
            <person name="Arai W."/>
            <person name="Tsubouchi T."/>
            <person name="Morono Y."/>
            <person name="Uchiyama I."/>
            <person name="Ito T."/>
            <person name="Fujiyama A."/>
            <person name="Inagaki F."/>
            <person name="Takami H."/>
        </authorList>
    </citation>
    <scope>NUCLEOTIDE SEQUENCE</scope>
    <source>
        <strain evidence="1">Expedition CK06-06</strain>
    </source>
</reference>
<feature type="non-terminal residue" evidence="1">
    <location>
        <position position="1"/>
    </location>
</feature>
<accession>X1V1I1</accession>
<evidence type="ECO:0000313" key="1">
    <source>
        <dbReference type="EMBL" id="GAJ23544.1"/>
    </source>
</evidence>
<protein>
    <submittedName>
        <fullName evidence="1">Uncharacterized protein</fullName>
    </submittedName>
</protein>